<dbReference type="InterPro" id="IPR015300">
    <property type="entry name" value="DNA-bd_pseudobarrel_sf"/>
</dbReference>
<dbReference type="GO" id="GO:0007389">
    <property type="term" value="P:pattern specification process"/>
    <property type="evidence" value="ECO:0007669"/>
    <property type="project" value="UniProtKB-ARBA"/>
</dbReference>
<comment type="subcellular location">
    <subcellularLocation>
        <location evidence="1 10">Nucleus</location>
    </subcellularLocation>
</comment>
<dbReference type="Pfam" id="PF06507">
    <property type="entry name" value="ARF_AD"/>
    <property type="match status" value="1"/>
</dbReference>
<dbReference type="GO" id="GO:0006355">
    <property type="term" value="P:regulation of DNA-templated transcription"/>
    <property type="evidence" value="ECO:0007669"/>
    <property type="project" value="InterPro"/>
</dbReference>
<dbReference type="GO" id="GO:0005634">
    <property type="term" value="C:nucleus"/>
    <property type="evidence" value="ECO:0007669"/>
    <property type="project" value="UniProtKB-SubCell"/>
</dbReference>
<dbReference type="PANTHER" id="PTHR31384">
    <property type="entry name" value="AUXIN RESPONSE FACTOR 4-RELATED"/>
    <property type="match status" value="1"/>
</dbReference>
<evidence type="ECO:0000256" key="11">
    <source>
        <dbReference type="SAM" id="MobiDB-lite"/>
    </source>
</evidence>
<dbReference type="CDD" id="cd10017">
    <property type="entry name" value="B3_DNA"/>
    <property type="match status" value="1"/>
</dbReference>
<dbReference type="InterPro" id="IPR010525">
    <property type="entry name" value="ARF_dom"/>
</dbReference>
<dbReference type="InterPro" id="IPR044835">
    <property type="entry name" value="ARF_plant"/>
</dbReference>
<feature type="region of interest" description="Disordered" evidence="11">
    <location>
        <begin position="90"/>
        <end position="118"/>
    </location>
</feature>
<evidence type="ECO:0000256" key="1">
    <source>
        <dbReference type="ARBA" id="ARBA00004123"/>
    </source>
</evidence>
<gene>
    <name evidence="14" type="ORF">M0R45_016794</name>
</gene>
<dbReference type="Gene3D" id="3.10.20.90">
    <property type="entry name" value="Phosphatidylinositol 3-kinase Catalytic Subunit, Chain A, domain 1"/>
    <property type="match status" value="1"/>
</dbReference>
<dbReference type="PROSITE" id="PS50863">
    <property type="entry name" value="B3"/>
    <property type="match status" value="1"/>
</dbReference>
<dbReference type="InterPro" id="IPR003340">
    <property type="entry name" value="B3_DNA-bd"/>
</dbReference>
<dbReference type="Pfam" id="PF02362">
    <property type="entry name" value="B3"/>
    <property type="match status" value="1"/>
</dbReference>
<keyword evidence="5 10" id="KW-0238">DNA-binding</keyword>
<evidence type="ECO:0000256" key="8">
    <source>
        <dbReference type="ARBA" id="ARBA00023294"/>
    </source>
</evidence>
<dbReference type="FunFam" id="2.40.330.10:FF:000001">
    <property type="entry name" value="Auxin response factor"/>
    <property type="match status" value="1"/>
</dbReference>
<dbReference type="SMART" id="SM01019">
    <property type="entry name" value="B3"/>
    <property type="match status" value="1"/>
</dbReference>
<dbReference type="Gene3D" id="2.40.330.10">
    <property type="entry name" value="DNA-binding pseudobarrel domain"/>
    <property type="match status" value="1"/>
</dbReference>
<keyword evidence="8 10" id="KW-0927">Auxin signaling pathway</keyword>
<reference evidence="14 15" key="1">
    <citation type="journal article" date="2023" name="G3 (Bethesda)">
        <title>A chromosome-length genome assembly and annotation of blackberry (Rubus argutus, cv. 'Hillquist').</title>
        <authorList>
            <person name="Bruna T."/>
            <person name="Aryal R."/>
            <person name="Dudchenko O."/>
            <person name="Sargent D.J."/>
            <person name="Mead D."/>
            <person name="Buti M."/>
            <person name="Cavallini A."/>
            <person name="Hytonen T."/>
            <person name="Andres J."/>
            <person name="Pham M."/>
            <person name="Weisz D."/>
            <person name="Mascagni F."/>
            <person name="Usai G."/>
            <person name="Natali L."/>
            <person name="Bassil N."/>
            <person name="Fernandez G.E."/>
            <person name="Lomsadze A."/>
            <person name="Armour M."/>
            <person name="Olukolu B."/>
            <person name="Poorten T."/>
            <person name="Britton C."/>
            <person name="Davik J."/>
            <person name="Ashrafi H."/>
            <person name="Aiden E.L."/>
            <person name="Borodovsky M."/>
            <person name="Worthington M."/>
        </authorList>
    </citation>
    <scope>NUCLEOTIDE SEQUENCE [LARGE SCALE GENOMIC DNA]</scope>
    <source>
        <strain evidence="14">PI 553951</strain>
    </source>
</reference>
<dbReference type="Gene3D" id="2.30.30.1040">
    <property type="match status" value="1"/>
</dbReference>
<proteinExistence type="inferred from homology"/>
<evidence type="ECO:0000256" key="4">
    <source>
        <dbReference type="ARBA" id="ARBA00023015"/>
    </source>
</evidence>
<evidence type="ECO:0000313" key="14">
    <source>
        <dbReference type="EMBL" id="KAK9940120.1"/>
    </source>
</evidence>
<evidence type="ECO:0000256" key="2">
    <source>
        <dbReference type="ARBA" id="ARBA00007853"/>
    </source>
</evidence>
<evidence type="ECO:0000256" key="5">
    <source>
        <dbReference type="ARBA" id="ARBA00023125"/>
    </source>
</evidence>
<dbReference type="PROSITE" id="PS51745">
    <property type="entry name" value="PB1"/>
    <property type="match status" value="1"/>
</dbReference>
<evidence type="ECO:0000259" key="12">
    <source>
        <dbReference type="PROSITE" id="PS50863"/>
    </source>
</evidence>
<evidence type="ECO:0000256" key="9">
    <source>
        <dbReference type="ARBA" id="ARBA00037697"/>
    </source>
</evidence>
<keyword evidence="15" id="KW-1185">Reference proteome</keyword>
<evidence type="ECO:0000256" key="6">
    <source>
        <dbReference type="ARBA" id="ARBA00023163"/>
    </source>
</evidence>
<dbReference type="GO" id="GO:0009734">
    <property type="term" value="P:auxin-activated signaling pathway"/>
    <property type="evidence" value="ECO:0007669"/>
    <property type="project" value="UniProtKB-KW"/>
</dbReference>
<accession>A0AAW1XVK0</accession>
<dbReference type="Proteomes" id="UP001457282">
    <property type="component" value="Unassembled WGS sequence"/>
</dbReference>
<name>A0AAW1XVK0_RUBAR</name>
<protein>
    <recommendedName>
        <fullName evidence="10">Auxin response factor</fullName>
    </recommendedName>
</protein>
<dbReference type="FunFam" id="2.30.30.1040:FF:000002">
    <property type="entry name" value="Auxin response factor"/>
    <property type="match status" value="1"/>
</dbReference>
<evidence type="ECO:0000256" key="3">
    <source>
        <dbReference type="ARBA" id="ARBA00011726"/>
    </source>
</evidence>
<dbReference type="AlphaFoldDB" id="A0AAW1XVK0"/>
<evidence type="ECO:0000256" key="10">
    <source>
        <dbReference type="RuleBase" id="RU004561"/>
    </source>
</evidence>
<keyword evidence="7 10" id="KW-0539">Nucleus</keyword>
<dbReference type="GO" id="GO:0048829">
    <property type="term" value="P:root cap development"/>
    <property type="evidence" value="ECO:0007669"/>
    <property type="project" value="UniProtKB-ARBA"/>
</dbReference>
<comment type="function">
    <text evidence="9">Auxin response factors (ARFs) are transcriptional factors that bind specifically to the DNA sequence 5'-TGTCTC-3' found in the auxin-responsive promoter elements (AuxREs). Could act as transcriptional activator or repressor. Formation of heterodimers with Aux/IAA proteins may alter their ability to modulate early auxin response genes expression.</text>
</comment>
<comment type="similarity">
    <text evidence="2 10">Belongs to the ARF family.</text>
</comment>
<evidence type="ECO:0000313" key="15">
    <source>
        <dbReference type="Proteomes" id="UP001457282"/>
    </source>
</evidence>
<evidence type="ECO:0000256" key="7">
    <source>
        <dbReference type="ARBA" id="ARBA00023242"/>
    </source>
</evidence>
<dbReference type="GO" id="GO:0051301">
    <property type="term" value="P:cell division"/>
    <property type="evidence" value="ECO:0007669"/>
    <property type="project" value="UniProtKB-ARBA"/>
</dbReference>
<feature type="domain" description="PB1" evidence="13">
    <location>
        <begin position="593"/>
        <end position="673"/>
    </location>
</feature>
<organism evidence="14 15">
    <name type="scientific">Rubus argutus</name>
    <name type="common">Southern blackberry</name>
    <dbReference type="NCBI Taxonomy" id="59490"/>
    <lineage>
        <taxon>Eukaryota</taxon>
        <taxon>Viridiplantae</taxon>
        <taxon>Streptophyta</taxon>
        <taxon>Embryophyta</taxon>
        <taxon>Tracheophyta</taxon>
        <taxon>Spermatophyta</taxon>
        <taxon>Magnoliopsida</taxon>
        <taxon>eudicotyledons</taxon>
        <taxon>Gunneridae</taxon>
        <taxon>Pentapetalae</taxon>
        <taxon>rosids</taxon>
        <taxon>fabids</taxon>
        <taxon>Rosales</taxon>
        <taxon>Rosaceae</taxon>
        <taxon>Rosoideae</taxon>
        <taxon>Rosoideae incertae sedis</taxon>
        <taxon>Rubus</taxon>
    </lineage>
</organism>
<dbReference type="InterPro" id="IPR053793">
    <property type="entry name" value="PB1-like"/>
</dbReference>
<feature type="domain" description="TF-B3" evidence="12">
    <location>
        <begin position="111"/>
        <end position="213"/>
    </location>
</feature>
<sequence>MKHSEKNLDPQLWHACAGGMVQMPPVNSKVFYFPQGHAEHAQARVDFSAPVRIPALILCRVAGIKYMADPETDEVFAKIRLVPSESNELFAPDDASVDSDGSENPEKPSSFAKTLTQSDANNGGGFSVPRYCAETIFPRLDYSADPPVQTVIAKDVHGEVWKFRHIYRGTPRRHLLTTGWSTFVNQKKLVAGDSIVFLRAENGDLCVGIRRAKRGLQEGSSESAPGWNHGCSAPSVLPYSGFSVFLKEEENKMGRNACPNGNLRGGGGRVRPESVAEASTLAANGQPFEVVYYPRASTPEFFVKASAVRAALRVQWCSGMRFKMAFETEDSSRISWFMGTIASVQVNDPIRWPNSPWRLLQVTWDEPDLLQNVKCVSPWLIELVSNFPIIHMAPFSPPRKKLRLPQHPDFTLDGQLMLPSFSGNPLGSSSSMCCLPDNTPAGIQGARHAQLRISLSNLHFNNKLQSGLFSSSFQRFDQNSRIPNGIRNGHTNSNESLSCLLTMGSSNQNLEKSDNVKKHQFLLFGQPILTEQQISCSCSSDAVSQVLAGKSVNDENQGRKRFLSVGSDSALKRWVSLEKSSLNKEFQTMDVDTGHCKVFMESEDVGRTLDLSVLGSYEELYRRLAIMFGLEKPEMLSHVLYCDATGAVKQTGDEPFSDFKRTTKRLTVLTRPANENIGRTWIRGMENAENGLGASNKTGPLSIFA</sequence>
<comment type="subunit">
    <text evidence="3 10">Homodimers and heterodimers.</text>
</comment>
<comment type="caution">
    <text evidence="14">The sequence shown here is derived from an EMBL/GenBank/DDBJ whole genome shotgun (WGS) entry which is preliminary data.</text>
</comment>
<dbReference type="SUPFAM" id="SSF101936">
    <property type="entry name" value="DNA-binding pseudobarrel domain"/>
    <property type="match status" value="1"/>
</dbReference>
<keyword evidence="6 10" id="KW-0804">Transcription</keyword>
<dbReference type="EMBL" id="JBEDUW010000003">
    <property type="protein sequence ID" value="KAK9940120.1"/>
    <property type="molecule type" value="Genomic_DNA"/>
</dbReference>
<dbReference type="PANTHER" id="PTHR31384:SF160">
    <property type="entry name" value="AUXIN RESPONSE FACTOR 16"/>
    <property type="match status" value="1"/>
</dbReference>
<keyword evidence="4 10" id="KW-0805">Transcription regulation</keyword>
<dbReference type="GO" id="GO:0003677">
    <property type="term" value="F:DNA binding"/>
    <property type="evidence" value="ECO:0007669"/>
    <property type="project" value="UniProtKB-KW"/>
</dbReference>
<evidence type="ECO:0000259" key="13">
    <source>
        <dbReference type="PROSITE" id="PS51745"/>
    </source>
</evidence>